<dbReference type="EMBL" id="HG994591">
    <property type="protein sequence ID" value="CAF2820026.1"/>
    <property type="molecule type" value="Genomic_DNA"/>
</dbReference>
<dbReference type="InterPro" id="IPR043502">
    <property type="entry name" value="DNA/RNA_pol_sf"/>
</dbReference>
<organism evidence="1 2">
    <name type="scientific">Lepeophtheirus salmonis</name>
    <name type="common">Salmon louse</name>
    <name type="synonym">Caligus salmonis</name>
    <dbReference type="NCBI Taxonomy" id="72036"/>
    <lineage>
        <taxon>Eukaryota</taxon>
        <taxon>Metazoa</taxon>
        <taxon>Ecdysozoa</taxon>
        <taxon>Arthropoda</taxon>
        <taxon>Crustacea</taxon>
        <taxon>Multicrustacea</taxon>
        <taxon>Hexanauplia</taxon>
        <taxon>Copepoda</taxon>
        <taxon>Siphonostomatoida</taxon>
        <taxon>Caligidae</taxon>
        <taxon>Lepeophtheirus</taxon>
    </lineage>
</organism>
<dbReference type="GO" id="GO:0071897">
    <property type="term" value="P:DNA biosynthetic process"/>
    <property type="evidence" value="ECO:0007669"/>
    <property type="project" value="UniProtKB-ARBA"/>
</dbReference>
<dbReference type="InterPro" id="IPR043128">
    <property type="entry name" value="Rev_trsase/Diguanyl_cyclase"/>
</dbReference>
<dbReference type="Gene3D" id="3.30.70.270">
    <property type="match status" value="1"/>
</dbReference>
<reference evidence="1" key="1">
    <citation type="submission" date="2021-02" db="EMBL/GenBank/DDBJ databases">
        <authorList>
            <person name="Bekaert M."/>
        </authorList>
    </citation>
    <scope>NUCLEOTIDE SEQUENCE</scope>
    <source>
        <strain evidence="1">IoA-00</strain>
    </source>
</reference>
<sequence length="141" mass="16053">MAKEKEVKVKEHLEILRRCEAVGAIIRILEPEEPVSKLCAGYARILLEYHNGLAKECHDIHLLETISKTKIAGLTFNQDKCNIMKCQVEYFGRIISPKGVSPWLIKGDAIRHLAPQTVKKEELHSFIARDVRGRILQIPLC</sequence>
<protein>
    <submittedName>
        <fullName evidence="1">(salmon louse) hypothetical protein</fullName>
    </submittedName>
</protein>
<name>A0A7R8CMC0_LEPSM</name>
<dbReference type="SUPFAM" id="SSF56672">
    <property type="entry name" value="DNA/RNA polymerases"/>
    <property type="match status" value="1"/>
</dbReference>
<evidence type="ECO:0000313" key="1">
    <source>
        <dbReference type="EMBL" id="CAF2820026.1"/>
    </source>
</evidence>
<keyword evidence="2" id="KW-1185">Reference proteome</keyword>
<evidence type="ECO:0000313" key="2">
    <source>
        <dbReference type="Proteomes" id="UP000675881"/>
    </source>
</evidence>
<accession>A0A7R8CMC0</accession>
<gene>
    <name evidence="1" type="ORF">LSAA_3764</name>
</gene>
<proteinExistence type="predicted"/>
<dbReference type="AlphaFoldDB" id="A0A7R8CMC0"/>
<dbReference type="Proteomes" id="UP000675881">
    <property type="component" value="Chromosome 12"/>
</dbReference>